<dbReference type="InterPro" id="IPR009061">
    <property type="entry name" value="DNA-bd_dom_put_sf"/>
</dbReference>
<dbReference type="Pfam" id="PF05181">
    <property type="entry name" value="XPA_C"/>
    <property type="match status" value="1"/>
</dbReference>
<dbReference type="PANTHER" id="PTHR10142:SF0">
    <property type="entry name" value="DNA REPAIR PROTEIN COMPLEMENTING XP-A CELLS"/>
    <property type="match status" value="1"/>
</dbReference>
<evidence type="ECO:0000313" key="11">
    <source>
        <dbReference type="EMBL" id="JAS51422.1"/>
    </source>
</evidence>
<accession>A0A1B6FML9</accession>
<dbReference type="InterPro" id="IPR000465">
    <property type="entry name" value="XPA/RAD14"/>
</dbReference>
<dbReference type="PROSITE" id="PS00752">
    <property type="entry name" value="XPA_1"/>
    <property type="match status" value="1"/>
</dbReference>
<dbReference type="SUPFAM" id="SSF46955">
    <property type="entry name" value="Putative DNA-binding domain"/>
    <property type="match status" value="1"/>
</dbReference>
<dbReference type="PANTHER" id="PTHR10142">
    <property type="entry name" value="DNA REPAIR PROTEIN COMPLEMENTING XP-A CELLS"/>
    <property type="match status" value="1"/>
</dbReference>
<keyword evidence="3" id="KW-0479">Metal-binding</keyword>
<reference evidence="11" key="1">
    <citation type="submission" date="2015-11" db="EMBL/GenBank/DDBJ databases">
        <title>De novo transcriptome assembly of four potential Pierce s Disease insect vectors from Arizona vineyards.</title>
        <authorList>
            <person name="Tassone E.E."/>
        </authorList>
    </citation>
    <scope>NUCLEOTIDE SEQUENCE</scope>
</reference>
<keyword evidence="4" id="KW-0227">DNA damage</keyword>
<evidence type="ECO:0000256" key="4">
    <source>
        <dbReference type="ARBA" id="ARBA00022763"/>
    </source>
</evidence>
<keyword evidence="5" id="KW-0863">Zinc-finger</keyword>
<organism evidence="11">
    <name type="scientific">Cuerna arida</name>
    <dbReference type="NCBI Taxonomy" id="1464854"/>
    <lineage>
        <taxon>Eukaryota</taxon>
        <taxon>Metazoa</taxon>
        <taxon>Ecdysozoa</taxon>
        <taxon>Arthropoda</taxon>
        <taxon>Hexapoda</taxon>
        <taxon>Insecta</taxon>
        <taxon>Pterygota</taxon>
        <taxon>Neoptera</taxon>
        <taxon>Paraneoptera</taxon>
        <taxon>Hemiptera</taxon>
        <taxon>Auchenorrhyncha</taxon>
        <taxon>Membracoidea</taxon>
        <taxon>Cicadellidae</taxon>
        <taxon>Cicadellinae</taxon>
        <taxon>Proconiini</taxon>
        <taxon>Cuerna</taxon>
    </lineage>
</organism>
<dbReference type="Pfam" id="PF01286">
    <property type="entry name" value="XPA_N"/>
    <property type="match status" value="1"/>
</dbReference>
<evidence type="ECO:0000259" key="10">
    <source>
        <dbReference type="Pfam" id="PF05181"/>
    </source>
</evidence>
<dbReference type="CDD" id="cd21076">
    <property type="entry name" value="DBD_XPA"/>
    <property type="match status" value="1"/>
</dbReference>
<evidence type="ECO:0000256" key="5">
    <source>
        <dbReference type="ARBA" id="ARBA00022771"/>
    </source>
</evidence>
<dbReference type="GO" id="GO:0003684">
    <property type="term" value="F:damaged DNA binding"/>
    <property type="evidence" value="ECO:0007669"/>
    <property type="project" value="InterPro"/>
</dbReference>
<evidence type="ECO:0000256" key="2">
    <source>
        <dbReference type="ARBA" id="ARBA00005548"/>
    </source>
</evidence>
<feature type="domain" description="XPA C-terminal" evidence="10">
    <location>
        <begin position="125"/>
        <end position="176"/>
    </location>
</feature>
<evidence type="ECO:0000256" key="7">
    <source>
        <dbReference type="ARBA" id="ARBA00023125"/>
    </source>
</evidence>
<dbReference type="Gene3D" id="3.90.530.10">
    <property type="entry name" value="XPA C-terminal domain"/>
    <property type="match status" value="1"/>
</dbReference>
<dbReference type="InterPro" id="IPR037129">
    <property type="entry name" value="XPA_sf"/>
</dbReference>
<dbReference type="GO" id="GO:0000715">
    <property type="term" value="P:nucleotide-excision repair, DNA damage recognition"/>
    <property type="evidence" value="ECO:0007669"/>
    <property type="project" value="TreeGrafter"/>
</dbReference>
<dbReference type="FunFam" id="3.90.530.10:FF:000001">
    <property type="entry name" value="DNA repair protein complementing XP-A cells"/>
    <property type="match status" value="1"/>
</dbReference>
<keyword evidence="6" id="KW-0862">Zinc</keyword>
<keyword evidence="8" id="KW-0234">DNA repair</keyword>
<comment type="subcellular location">
    <subcellularLocation>
        <location evidence="1">Nucleus</location>
    </subcellularLocation>
</comment>
<evidence type="ECO:0000256" key="6">
    <source>
        <dbReference type="ARBA" id="ARBA00022833"/>
    </source>
</evidence>
<dbReference type="InterPro" id="IPR022652">
    <property type="entry name" value="Znf_XPA_CS"/>
</dbReference>
<dbReference type="GO" id="GO:0070914">
    <property type="term" value="P:UV-damage excision repair"/>
    <property type="evidence" value="ECO:0007669"/>
    <property type="project" value="TreeGrafter"/>
</dbReference>
<protein>
    <recommendedName>
        <fullName evidence="10">XPA C-terminal domain-containing protein</fullName>
    </recommendedName>
</protein>
<dbReference type="EMBL" id="GECZ01018347">
    <property type="protein sequence ID" value="JAS51422.1"/>
    <property type="molecule type" value="Transcribed_RNA"/>
</dbReference>
<keyword evidence="9" id="KW-0539">Nucleus</keyword>
<comment type="similarity">
    <text evidence="2">Belongs to the XPA family.</text>
</comment>
<evidence type="ECO:0000256" key="3">
    <source>
        <dbReference type="ARBA" id="ARBA00022723"/>
    </source>
</evidence>
<dbReference type="AlphaFoldDB" id="A0A1B6FML9"/>
<evidence type="ECO:0000256" key="9">
    <source>
        <dbReference type="ARBA" id="ARBA00023242"/>
    </source>
</evidence>
<proteinExistence type="inferred from homology"/>
<gene>
    <name evidence="11" type="ORF">g.15822</name>
</gene>
<dbReference type="InterPro" id="IPR022656">
    <property type="entry name" value="XPA_C"/>
</dbReference>
<dbReference type="GO" id="GO:0006284">
    <property type="term" value="P:base-excision repair"/>
    <property type="evidence" value="ECO:0007669"/>
    <property type="project" value="TreeGrafter"/>
</dbReference>
<dbReference type="SUPFAM" id="SSF57716">
    <property type="entry name" value="Glucocorticoid receptor-like (DNA-binding domain)"/>
    <property type="match status" value="1"/>
</dbReference>
<keyword evidence="7" id="KW-0238">DNA-binding</keyword>
<evidence type="ECO:0000256" key="1">
    <source>
        <dbReference type="ARBA" id="ARBA00004123"/>
    </source>
</evidence>
<sequence>MSVELTDYQKEKIEKNRLKALQLRKSKVVVHPYFKDSPCAVECLDKNIIRFEGSKFVDSGGGFLIEEKTGEIENEEVVNIVEDIPPLSIPDQPTCEECKQKFGDSFLLKSFDYNVCDGCRDNEEKHCLITRTDAKNEFLLKDCDLDKREPMLKFIVRKNPHNVRWGEMKLYLRKQIENRALEVWGSEEQLEKERELREEKRVLSKTKKYNKNMKALRMNVRSSLYNKTTSASHEHEFGPETYNEEEDNYSHTCKTCQYEETFEKM</sequence>
<evidence type="ECO:0000256" key="8">
    <source>
        <dbReference type="ARBA" id="ARBA00023204"/>
    </source>
</evidence>
<name>A0A1B6FML9_9HEMI</name>
<dbReference type="GO" id="GO:0008270">
    <property type="term" value="F:zinc ion binding"/>
    <property type="evidence" value="ECO:0007669"/>
    <property type="project" value="UniProtKB-KW"/>
</dbReference>
<dbReference type="GO" id="GO:0000110">
    <property type="term" value="C:nucleotide-excision repair factor 1 complex"/>
    <property type="evidence" value="ECO:0007669"/>
    <property type="project" value="TreeGrafter"/>
</dbReference>
<dbReference type="GO" id="GO:1901255">
    <property type="term" value="P:nucleotide-excision repair involved in interstrand cross-link repair"/>
    <property type="evidence" value="ECO:0007669"/>
    <property type="project" value="TreeGrafter"/>
</dbReference>
<dbReference type="NCBIfam" id="TIGR00598">
    <property type="entry name" value="rad14"/>
    <property type="match status" value="1"/>
</dbReference>